<reference evidence="1" key="1">
    <citation type="submission" date="2012-05" db="EMBL/GenBank/DDBJ databases">
        <authorList>
            <person name="Krishnakumar V."/>
            <person name="Cheung F."/>
            <person name="Xiao Y."/>
            <person name="Chan A."/>
            <person name="Moskal W.A."/>
            <person name="Town C.D."/>
        </authorList>
    </citation>
    <scope>NUCLEOTIDE SEQUENCE</scope>
</reference>
<proteinExistence type="evidence at transcript level"/>
<accession>I3T979</accession>
<protein>
    <submittedName>
        <fullName evidence="1">Uncharacterized protein</fullName>
    </submittedName>
</protein>
<dbReference type="EMBL" id="BT149277">
    <property type="protein sequence ID" value="AFK49071.1"/>
    <property type="molecule type" value="mRNA"/>
</dbReference>
<evidence type="ECO:0000313" key="1">
    <source>
        <dbReference type="EMBL" id="AFK49071.1"/>
    </source>
</evidence>
<sequence>MTKNTQQIMKRITAQALEPPGLRGFPQQKHRLATIMRI</sequence>
<name>I3T979_LOTJA</name>
<organism evidence="1">
    <name type="scientific">Lotus japonicus</name>
    <name type="common">Lotus corniculatus var. japonicus</name>
    <dbReference type="NCBI Taxonomy" id="34305"/>
    <lineage>
        <taxon>Eukaryota</taxon>
        <taxon>Viridiplantae</taxon>
        <taxon>Streptophyta</taxon>
        <taxon>Embryophyta</taxon>
        <taxon>Tracheophyta</taxon>
        <taxon>Spermatophyta</taxon>
        <taxon>Magnoliopsida</taxon>
        <taxon>eudicotyledons</taxon>
        <taxon>Gunneridae</taxon>
        <taxon>Pentapetalae</taxon>
        <taxon>rosids</taxon>
        <taxon>fabids</taxon>
        <taxon>Fabales</taxon>
        <taxon>Fabaceae</taxon>
        <taxon>Papilionoideae</taxon>
        <taxon>50 kb inversion clade</taxon>
        <taxon>NPAAA clade</taxon>
        <taxon>Hologalegina</taxon>
        <taxon>robinioid clade</taxon>
        <taxon>Loteae</taxon>
        <taxon>Lotus</taxon>
    </lineage>
</organism>
<dbReference type="AlphaFoldDB" id="I3T979"/>